<dbReference type="Pfam" id="PF19890">
    <property type="entry name" value="DUF6363"/>
    <property type="match status" value="1"/>
</dbReference>
<keyword evidence="7" id="KW-1185">Reference proteome</keyword>
<dbReference type="Gene3D" id="3.40.1090.10">
    <property type="entry name" value="Cytosolic phospholipase A2 catalytic domain"/>
    <property type="match status" value="2"/>
</dbReference>
<feature type="short sequence motif" description="GXSXG" evidence="4">
    <location>
        <begin position="37"/>
        <end position="41"/>
    </location>
</feature>
<gene>
    <name evidence="6" type="ORF">OCV88_09395</name>
</gene>
<dbReference type="PANTHER" id="PTHR14226:SF25">
    <property type="entry name" value="PHOSPHOESTERASE"/>
    <property type="match status" value="1"/>
</dbReference>
<evidence type="ECO:0000313" key="6">
    <source>
        <dbReference type="EMBL" id="MCU6762547.1"/>
    </source>
</evidence>
<dbReference type="RefSeq" id="WP_158425249.1">
    <property type="nucleotide sequence ID" value="NZ_JAOQJQ010000003.1"/>
</dbReference>
<dbReference type="CDD" id="cd07208">
    <property type="entry name" value="Pat_hypo_Ecoli_yjju_like"/>
    <property type="match status" value="1"/>
</dbReference>
<keyword evidence="2 4" id="KW-0442">Lipid degradation</keyword>
<dbReference type="Proteomes" id="UP001652442">
    <property type="component" value="Unassembled WGS sequence"/>
</dbReference>
<dbReference type="InterPro" id="IPR037483">
    <property type="entry name" value="YjjU-like"/>
</dbReference>
<dbReference type="InterPro" id="IPR002641">
    <property type="entry name" value="PNPLA_dom"/>
</dbReference>
<comment type="caution">
    <text evidence="4">Lacks conserved residue(s) required for the propagation of feature annotation.</text>
</comment>
<feature type="domain" description="PNPLA" evidence="5">
    <location>
        <begin position="6"/>
        <end position="175"/>
    </location>
</feature>
<evidence type="ECO:0000256" key="3">
    <source>
        <dbReference type="ARBA" id="ARBA00023098"/>
    </source>
</evidence>
<dbReference type="PANTHER" id="PTHR14226">
    <property type="entry name" value="NEUROPATHY TARGET ESTERASE/SWISS CHEESE D.MELANOGASTER"/>
    <property type="match status" value="1"/>
</dbReference>
<feature type="short sequence motif" description="DGA/G" evidence="4">
    <location>
        <begin position="162"/>
        <end position="164"/>
    </location>
</feature>
<protein>
    <submittedName>
        <fullName evidence="6">Patatin family protein</fullName>
    </submittedName>
</protein>
<dbReference type="SUPFAM" id="SSF52151">
    <property type="entry name" value="FabD/lysophospholipase-like"/>
    <property type="match status" value="1"/>
</dbReference>
<dbReference type="InterPro" id="IPR045943">
    <property type="entry name" value="DUF6363"/>
</dbReference>
<reference evidence="6 7" key="1">
    <citation type="journal article" date="2021" name="ISME Commun">
        <title>Automated analysis of genomic sequences facilitates high-throughput and comprehensive description of bacteria.</title>
        <authorList>
            <person name="Hitch T.C.A."/>
        </authorList>
    </citation>
    <scope>NUCLEOTIDE SEQUENCE [LARGE SCALE GENOMIC DNA]</scope>
    <source>
        <strain evidence="6 7">Sanger_109</strain>
    </source>
</reference>
<dbReference type="InterPro" id="IPR016035">
    <property type="entry name" value="Acyl_Trfase/lysoPLipase"/>
</dbReference>
<accession>A0ABT2TK03</accession>
<sequence length="303" mass="34179">MNKIGLVVEGGGMKCAYSAGILDAFLDYKITFDYCIGVSAGAANLVSYLAGQRGRNLRFYTEHLKDPGYFGVKSFFKTGNLFGLDYIYRTLSNSAGKDPLDFPAFKNNPVPFYAVATNAVTGTPEYFSKDLMKQDDYSHIIASCSLPGACRPMKINGVPYYDGGISDAIPIERAFLEGCDKIVVILCKPKNFIKPPEKFRFLYSRMCRNYPNTVQALNQRHIMYRKTRETALKLEQEQKAFLFAPSTDLKTNLITMDAKREQQLYDLGIKDFHTLKEQLEKFLNPASQPENPAEKSFKDYISA</sequence>
<dbReference type="InterPro" id="IPR050301">
    <property type="entry name" value="NTE"/>
</dbReference>
<evidence type="ECO:0000313" key="7">
    <source>
        <dbReference type="Proteomes" id="UP001652442"/>
    </source>
</evidence>
<dbReference type="EMBL" id="JAOQJQ010000003">
    <property type="protein sequence ID" value="MCU6762547.1"/>
    <property type="molecule type" value="Genomic_DNA"/>
</dbReference>
<evidence type="ECO:0000256" key="2">
    <source>
        <dbReference type="ARBA" id="ARBA00022963"/>
    </source>
</evidence>
<evidence type="ECO:0000256" key="4">
    <source>
        <dbReference type="PROSITE-ProRule" id="PRU01161"/>
    </source>
</evidence>
<name>A0ABT2TK03_9FIRM</name>
<organism evidence="6 7">
    <name type="scientific">Brotonthovivens ammoniilytica</name>
    <dbReference type="NCBI Taxonomy" id="2981725"/>
    <lineage>
        <taxon>Bacteria</taxon>
        <taxon>Bacillati</taxon>
        <taxon>Bacillota</taxon>
        <taxon>Clostridia</taxon>
        <taxon>Lachnospirales</taxon>
        <taxon>Lachnospiraceae</taxon>
        <taxon>Brotonthovivens</taxon>
    </lineage>
</organism>
<feature type="active site" description="Proton acceptor" evidence="4">
    <location>
        <position position="162"/>
    </location>
</feature>
<comment type="caution">
    <text evidence="6">The sequence shown here is derived from an EMBL/GenBank/DDBJ whole genome shotgun (WGS) entry which is preliminary data.</text>
</comment>
<dbReference type="PROSITE" id="PS51635">
    <property type="entry name" value="PNPLA"/>
    <property type="match status" value="1"/>
</dbReference>
<evidence type="ECO:0000259" key="5">
    <source>
        <dbReference type="PROSITE" id="PS51635"/>
    </source>
</evidence>
<feature type="active site" description="Nucleophile" evidence="4">
    <location>
        <position position="39"/>
    </location>
</feature>
<proteinExistence type="predicted"/>
<evidence type="ECO:0000256" key="1">
    <source>
        <dbReference type="ARBA" id="ARBA00022801"/>
    </source>
</evidence>
<keyword evidence="3 4" id="KW-0443">Lipid metabolism</keyword>
<dbReference type="Pfam" id="PF01734">
    <property type="entry name" value="Patatin"/>
    <property type="match status" value="1"/>
</dbReference>
<keyword evidence="1 4" id="KW-0378">Hydrolase</keyword>